<proteinExistence type="predicted"/>
<dbReference type="Gene3D" id="3.30.70.370">
    <property type="match status" value="1"/>
</dbReference>
<dbReference type="PANTHER" id="PTHR10133">
    <property type="entry name" value="DNA POLYMERASE I"/>
    <property type="match status" value="1"/>
</dbReference>
<keyword evidence="2" id="KW-0235">DNA replication</keyword>
<dbReference type="PRINTS" id="PR00868">
    <property type="entry name" value="DNAPOLI"/>
</dbReference>
<feature type="domain" description="DNA-directed DNA polymerase family A palm" evidence="4">
    <location>
        <begin position="344"/>
        <end position="530"/>
    </location>
</feature>
<dbReference type="InterPro" id="IPR043502">
    <property type="entry name" value="DNA/RNA_pol_sf"/>
</dbReference>
<dbReference type="PANTHER" id="PTHR10133:SF27">
    <property type="entry name" value="DNA POLYMERASE NU"/>
    <property type="match status" value="1"/>
</dbReference>
<dbReference type="Proteomes" id="UP000186132">
    <property type="component" value="Unassembled WGS sequence"/>
</dbReference>
<sequence>MPLPPDLAALDRGAPLAVALAAGVGVGLAAPGRSWAVPTADPAAVVATLEAQVRPRWTWWGRETADALAAAPVRVAACWDVGAVTQLLVGGPRPGVAAAWAQARGLDAAAGPRSGQLDLLAVRTEGGDGGDPEQPVRPDGYLRPEWVDGGWRRSPDRLAAWAATALDCASAQRRDRPELAADGPVRLTAWSESAAELLCAELQVDGLPMDLDRAHQLVAAAVGARPRDAAEAARLRADRDAAVLSHARTDVDLRDPAQVRAMLAAIGVDVPDTRSWRLEPLRGTHPLVDALLQWRKAERIATTYGYGWLDEFVRGGRLRGVWAGSDGAAGRMTASAGLHNLPAELRPAVTAEPGHVLVRADLGQVEPRVLAVVSGDAALAAAGREDDLYAPVAARLGVARPVAKVAVLAAMYGQTSGTAGAALRGLTTAYPTAMRFLDAAYADGRAGRDVRTTGGRLVRMPPLPATLDGEGVRAFQGARGRYARNAVVQGAAAEFFKIWAVVVRARVADLGARIVLCLHDELLVHAPAEHGDAVADRLRSCLAESAARWQGGRSEVRFVADIAVVGRWSDVKG</sequence>
<dbReference type="InterPro" id="IPR002298">
    <property type="entry name" value="DNA_polymerase_A"/>
</dbReference>
<evidence type="ECO:0000256" key="3">
    <source>
        <dbReference type="ARBA" id="ARBA00049244"/>
    </source>
</evidence>
<reference evidence="5 6" key="1">
    <citation type="submission" date="2016-11" db="EMBL/GenBank/DDBJ databases">
        <authorList>
            <person name="Jaros S."/>
            <person name="Januszkiewicz K."/>
            <person name="Wedrychowicz H."/>
        </authorList>
    </citation>
    <scope>NUCLEOTIDE SEQUENCE [LARGE SCALE GENOMIC DNA]</scope>
    <source>
        <strain evidence="5 6">DSM 45627</strain>
    </source>
</reference>
<dbReference type="GO" id="GO:0003887">
    <property type="term" value="F:DNA-directed DNA polymerase activity"/>
    <property type="evidence" value="ECO:0007669"/>
    <property type="project" value="UniProtKB-EC"/>
</dbReference>
<keyword evidence="6" id="KW-1185">Reference proteome</keyword>
<dbReference type="STRING" id="1206085.SAMN05443575_0345"/>
<dbReference type="AlphaFoldDB" id="A0A1M5CTH9"/>
<gene>
    <name evidence="5" type="ORF">SAMN05443575_0345</name>
</gene>
<dbReference type="RefSeq" id="WP_084180598.1">
    <property type="nucleotide sequence ID" value="NZ_FQVU01000001.1"/>
</dbReference>
<dbReference type="EMBL" id="FQVU01000001">
    <property type="protein sequence ID" value="SHF57957.1"/>
    <property type="molecule type" value="Genomic_DNA"/>
</dbReference>
<dbReference type="GO" id="GO:0006261">
    <property type="term" value="P:DNA-templated DNA replication"/>
    <property type="evidence" value="ECO:0007669"/>
    <property type="project" value="InterPro"/>
</dbReference>
<evidence type="ECO:0000313" key="6">
    <source>
        <dbReference type="Proteomes" id="UP000186132"/>
    </source>
</evidence>
<evidence type="ECO:0000256" key="1">
    <source>
        <dbReference type="ARBA" id="ARBA00012417"/>
    </source>
</evidence>
<evidence type="ECO:0000313" key="5">
    <source>
        <dbReference type="EMBL" id="SHF57957.1"/>
    </source>
</evidence>
<dbReference type="GO" id="GO:0003677">
    <property type="term" value="F:DNA binding"/>
    <property type="evidence" value="ECO:0007669"/>
    <property type="project" value="InterPro"/>
</dbReference>
<evidence type="ECO:0000256" key="2">
    <source>
        <dbReference type="ARBA" id="ARBA00022705"/>
    </source>
</evidence>
<evidence type="ECO:0000259" key="4">
    <source>
        <dbReference type="SMART" id="SM00482"/>
    </source>
</evidence>
<comment type="catalytic activity">
    <reaction evidence="3">
        <text>DNA(n) + a 2'-deoxyribonucleoside 5'-triphosphate = DNA(n+1) + diphosphate</text>
        <dbReference type="Rhea" id="RHEA:22508"/>
        <dbReference type="Rhea" id="RHEA-COMP:17339"/>
        <dbReference type="Rhea" id="RHEA-COMP:17340"/>
        <dbReference type="ChEBI" id="CHEBI:33019"/>
        <dbReference type="ChEBI" id="CHEBI:61560"/>
        <dbReference type="ChEBI" id="CHEBI:173112"/>
        <dbReference type="EC" id="2.7.7.7"/>
    </reaction>
</comment>
<dbReference type="OrthoDB" id="4414061at2"/>
<name>A0A1M5CTH9_9ACTN</name>
<dbReference type="InterPro" id="IPR001098">
    <property type="entry name" value="DNA-dir_DNA_pol_A_palm_dom"/>
</dbReference>
<accession>A0A1M5CTH9</accession>
<dbReference type="SUPFAM" id="SSF56672">
    <property type="entry name" value="DNA/RNA polymerases"/>
    <property type="match status" value="1"/>
</dbReference>
<dbReference type="Pfam" id="PF00476">
    <property type="entry name" value="DNA_pol_A"/>
    <property type="match status" value="1"/>
</dbReference>
<dbReference type="Gene3D" id="1.10.150.20">
    <property type="entry name" value="5' to 3' exonuclease, C-terminal subdomain"/>
    <property type="match status" value="1"/>
</dbReference>
<dbReference type="EC" id="2.7.7.7" evidence="1"/>
<dbReference type="SMART" id="SM00482">
    <property type="entry name" value="POLAc"/>
    <property type="match status" value="1"/>
</dbReference>
<dbReference type="GO" id="GO:0006302">
    <property type="term" value="P:double-strand break repair"/>
    <property type="evidence" value="ECO:0007669"/>
    <property type="project" value="TreeGrafter"/>
</dbReference>
<protein>
    <recommendedName>
        <fullName evidence="1">DNA-directed DNA polymerase</fullName>
        <ecNumber evidence="1">2.7.7.7</ecNumber>
    </recommendedName>
</protein>
<organism evidence="5 6">
    <name type="scientific">Jatrophihabitans endophyticus</name>
    <dbReference type="NCBI Taxonomy" id="1206085"/>
    <lineage>
        <taxon>Bacteria</taxon>
        <taxon>Bacillati</taxon>
        <taxon>Actinomycetota</taxon>
        <taxon>Actinomycetes</taxon>
        <taxon>Jatrophihabitantales</taxon>
        <taxon>Jatrophihabitantaceae</taxon>
        <taxon>Jatrophihabitans</taxon>
    </lineage>
</organism>